<keyword evidence="4 7" id="KW-1133">Transmembrane helix</keyword>
<feature type="domain" description="ABC3 transporter permease C-terminal" evidence="8">
    <location>
        <begin position="289"/>
        <end position="402"/>
    </location>
</feature>
<dbReference type="GO" id="GO:0005886">
    <property type="term" value="C:plasma membrane"/>
    <property type="evidence" value="ECO:0007669"/>
    <property type="project" value="UniProtKB-SubCell"/>
</dbReference>
<dbReference type="InterPro" id="IPR050250">
    <property type="entry name" value="Macrolide_Exporter_MacB"/>
</dbReference>
<dbReference type="Pfam" id="PF12704">
    <property type="entry name" value="MacB_PCD"/>
    <property type="match status" value="1"/>
</dbReference>
<evidence type="ECO:0000259" key="9">
    <source>
        <dbReference type="Pfam" id="PF12704"/>
    </source>
</evidence>
<evidence type="ECO:0000256" key="7">
    <source>
        <dbReference type="SAM" id="Phobius"/>
    </source>
</evidence>
<feature type="transmembrane region" description="Helical" evidence="7">
    <location>
        <begin position="21"/>
        <end position="39"/>
    </location>
</feature>
<evidence type="ECO:0000259" key="8">
    <source>
        <dbReference type="Pfam" id="PF02687"/>
    </source>
</evidence>
<evidence type="ECO:0000256" key="2">
    <source>
        <dbReference type="ARBA" id="ARBA00022475"/>
    </source>
</evidence>
<dbReference type="Proteomes" id="UP000015688">
    <property type="component" value="Unassembled WGS sequence"/>
</dbReference>
<dbReference type="GeneID" id="67474393"/>
<organism evidence="10 11">
    <name type="scientific">Paraclostridium bifermentans ATCC 638 = DSM 14991</name>
    <dbReference type="NCBI Taxonomy" id="1233171"/>
    <lineage>
        <taxon>Bacteria</taxon>
        <taxon>Bacillati</taxon>
        <taxon>Bacillota</taxon>
        <taxon>Clostridia</taxon>
        <taxon>Peptostreptococcales</taxon>
        <taxon>Peptostreptococcaceae</taxon>
        <taxon>Paraclostridium</taxon>
    </lineage>
</organism>
<dbReference type="InterPro" id="IPR025857">
    <property type="entry name" value="MacB_PCD"/>
</dbReference>
<dbReference type="Pfam" id="PF02687">
    <property type="entry name" value="FtsX"/>
    <property type="match status" value="1"/>
</dbReference>
<dbReference type="PATRIC" id="fig|1233171.3.peg.510"/>
<dbReference type="AlphaFoldDB" id="T4VK30"/>
<feature type="transmembrane region" description="Helical" evidence="7">
    <location>
        <begin position="374"/>
        <end position="394"/>
    </location>
</feature>
<dbReference type="PANTHER" id="PTHR30572">
    <property type="entry name" value="MEMBRANE COMPONENT OF TRANSPORTER-RELATED"/>
    <property type="match status" value="1"/>
</dbReference>
<evidence type="ECO:0000313" key="11">
    <source>
        <dbReference type="Proteomes" id="UP000015688"/>
    </source>
</evidence>
<dbReference type="PANTHER" id="PTHR30572:SF4">
    <property type="entry name" value="ABC TRANSPORTER PERMEASE YTRF"/>
    <property type="match status" value="1"/>
</dbReference>
<proteinExistence type="inferred from homology"/>
<dbReference type="GO" id="GO:0022857">
    <property type="term" value="F:transmembrane transporter activity"/>
    <property type="evidence" value="ECO:0007669"/>
    <property type="project" value="TreeGrafter"/>
</dbReference>
<dbReference type="RefSeq" id="WP_021431895.1">
    <property type="nucleotide sequence ID" value="NZ_AVNC01000014.1"/>
</dbReference>
<evidence type="ECO:0000256" key="6">
    <source>
        <dbReference type="ARBA" id="ARBA00038076"/>
    </source>
</evidence>
<accession>T4VK30</accession>
<feature type="transmembrane region" description="Helical" evidence="7">
    <location>
        <begin position="330"/>
        <end position="354"/>
    </location>
</feature>
<reference evidence="10 11" key="1">
    <citation type="submission" date="2013-06" db="EMBL/GenBank/DDBJ databases">
        <authorList>
            <person name="Walk S."/>
            <person name="Aronoff D."/>
            <person name="Young V.Y."/>
            <person name="Marsh J."/>
            <person name="Harrison L."/>
            <person name="Daugherty S.C."/>
            <person name="Shefchek K.A."/>
            <person name="Hine E.E."/>
            <person name="Tallon L.J."/>
            <person name="Sadzewicz L.K."/>
            <person name="Rasko D.A."/>
        </authorList>
    </citation>
    <scope>NUCLEOTIDE SEQUENCE [LARGE SCALE GENOMIC DNA]</scope>
    <source>
        <strain evidence="10 11">ATCC 638</strain>
    </source>
</reference>
<name>T4VK30_PARBF</name>
<gene>
    <name evidence="10" type="ORF">C672_0607</name>
</gene>
<comment type="similarity">
    <text evidence="6">Belongs to the ABC-4 integral membrane protein family.</text>
</comment>
<evidence type="ECO:0000256" key="5">
    <source>
        <dbReference type="ARBA" id="ARBA00023136"/>
    </source>
</evidence>
<sequence>MVIIKNALDNIKSNKLRVAVAMVWIVLGITSVVVVSSVGEGIEKQSKIAAMNPKFRTSTINFNPNYESNLDASFLEAFSNGDVDMIKSMPGIERATPKYGENIGGVITGGMMYTSIGEYAAEFKPVGKKTKLNVDFGRRFSLDDLDRKTVIIEENLAYQLFDLSPKNVIGEFVEIEDEYFEVVGIIKSKETSSNDNPEEYYRQPVCYVPEKALEELGNKNSFGSSITSIEILVANGYDIDETNFNVVEKLQEVKKDELGEIGEYGLTGGNEESYEIRFFQDQINRFTNILSNVSLIIGGIGIMNIMYMSVSERQREIGIRRAIGAQPKDILIQFLIETIAITVLGGIVGIIIGTIAAGEVGAYFGMEAQASIKIYVKAIGVSILVGIVFGAIPATKASKLDPIKAIQG</sequence>
<feature type="transmembrane region" description="Helical" evidence="7">
    <location>
        <begin position="289"/>
        <end position="310"/>
    </location>
</feature>
<comment type="subcellular location">
    <subcellularLocation>
        <location evidence="1">Cell membrane</location>
        <topology evidence="1">Multi-pass membrane protein</topology>
    </subcellularLocation>
</comment>
<dbReference type="InterPro" id="IPR003838">
    <property type="entry name" value="ABC3_permease_C"/>
</dbReference>
<evidence type="ECO:0000256" key="4">
    <source>
        <dbReference type="ARBA" id="ARBA00022989"/>
    </source>
</evidence>
<evidence type="ECO:0000313" key="10">
    <source>
        <dbReference type="EMBL" id="EQK44079.1"/>
    </source>
</evidence>
<feature type="domain" description="MacB-like periplasmic core" evidence="9">
    <location>
        <begin position="19"/>
        <end position="245"/>
    </location>
</feature>
<evidence type="ECO:0000256" key="1">
    <source>
        <dbReference type="ARBA" id="ARBA00004651"/>
    </source>
</evidence>
<keyword evidence="2" id="KW-1003">Cell membrane</keyword>
<comment type="caution">
    <text evidence="10">The sequence shown here is derived from an EMBL/GenBank/DDBJ whole genome shotgun (WGS) entry which is preliminary data.</text>
</comment>
<keyword evidence="3 7" id="KW-0812">Transmembrane</keyword>
<evidence type="ECO:0000256" key="3">
    <source>
        <dbReference type="ARBA" id="ARBA00022692"/>
    </source>
</evidence>
<dbReference type="EMBL" id="AVNC01000014">
    <property type="protein sequence ID" value="EQK44079.1"/>
    <property type="molecule type" value="Genomic_DNA"/>
</dbReference>
<keyword evidence="5 7" id="KW-0472">Membrane</keyword>
<protein>
    <submittedName>
        <fullName evidence="10">FtsX-like permease family protein</fullName>
    </submittedName>
</protein>